<feature type="transmembrane region" description="Helical" evidence="6">
    <location>
        <begin position="15"/>
        <end position="32"/>
    </location>
</feature>
<feature type="transmembrane region" description="Helical" evidence="6">
    <location>
        <begin position="267"/>
        <end position="286"/>
    </location>
</feature>
<proteinExistence type="predicted"/>
<evidence type="ECO:0000313" key="7">
    <source>
        <dbReference type="EMBL" id="PDH33786.1"/>
    </source>
</evidence>
<evidence type="ECO:0000256" key="3">
    <source>
        <dbReference type="ARBA" id="ARBA00022692"/>
    </source>
</evidence>
<dbReference type="PANTHER" id="PTHR40277:SF1">
    <property type="entry name" value="BLL5419 PROTEIN"/>
    <property type="match status" value="1"/>
</dbReference>
<dbReference type="AlphaFoldDB" id="A0A2A5WCA4"/>
<keyword evidence="2" id="KW-1003">Cell membrane</keyword>
<sequence>MDQSVRWHLKYPTNIYRYLIWLASIGLVVWILTRLPIEAMLQAISSLDIFQWLAWIFINFSIITVLVWRWLILTKAIELSCKFSQLFRVRQAGQLISFVTPGPQFGGEPLQVYWLWQRYSVPGPAAILAVGLDRYYELSINFSVLLLAVLVLLTSVSVAFVNWYILAIILLSLIVVMGLGVGLLLRKPDRIRIWAGRLTSRWQNHPRLSRLKTHWWQLNESLQQVVTHKRAALGTALVLSVLAWAAMIVEFWLLLTFIDVPLNSTTFIFLFTVVRLAFLLPLPGGLGSVEAGLFWAFQVLALPLAAAAGLILMMRLRDLVILLIGALVLPSLQSASGDAG</sequence>
<evidence type="ECO:0000313" key="8">
    <source>
        <dbReference type="Proteomes" id="UP000219329"/>
    </source>
</evidence>
<organism evidence="7 8">
    <name type="scientific">OM182 bacterium MED-G28</name>
    <dbReference type="NCBI Taxonomy" id="1986256"/>
    <lineage>
        <taxon>Bacteria</taxon>
        <taxon>Pseudomonadati</taxon>
        <taxon>Pseudomonadota</taxon>
        <taxon>Gammaproteobacteria</taxon>
        <taxon>OMG group</taxon>
        <taxon>OM182 clade</taxon>
    </lineage>
</organism>
<feature type="transmembrane region" description="Helical" evidence="6">
    <location>
        <begin position="163"/>
        <end position="185"/>
    </location>
</feature>
<dbReference type="PANTHER" id="PTHR40277">
    <property type="entry name" value="BLL5419 PROTEIN"/>
    <property type="match status" value="1"/>
</dbReference>
<comment type="caution">
    <text evidence="7">The sequence shown here is derived from an EMBL/GenBank/DDBJ whole genome shotgun (WGS) entry which is preliminary data.</text>
</comment>
<gene>
    <name evidence="7" type="ORF">CNF02_07090</name>
</gene>
<feature type="transmembrane region" description="Helical" evidence="6">
    <location>
        <begin position="231"/>
        <end position="255"/>
    </location>
</feature>
<keyword evidence="5 6" id="KW-0472">Membrane</keyword>
<reference evidence="7 8" key="1">
    <citation type="submission" date="2017-08" db="EMBL/GenBank/DDBJ databases">
        <title>Fine stratification of microbial communities through a metagenomic profile of the photic zone.</title>
        <authorList>
            <person name="Haro-Moreno J.M."/>
            <person name="Lopez-Perez M."/>
            <person name="De La Torre J."/>
            <person name="Picazo A."/>
            <person name="Camacho A."/>
            <person name="Rodriguez-Valera F."/>
        </authorList>
    </citation>
    <scope>NUCLEOTIDE SEQUENCE [LARGE SCALE GENOMIC DNA]</scope>
    <source>
        <strain evidence="7">MED-G28</strain>
    </source>
</reference>
<dbReference type="GO" id="GO:0005886">
    <property type="term" value="C:plasma membrane"/>
    <property type="evidence" value="ECO:0007669"/>
    <property type="project" value="UniProtKB-SubCell"/>
</dbReference>
<dbReference type="Proteomes" id="UP000219329">
    <property type="component" value="Unassembled WGS sequence"/>
</dbReference>
<feature type="transmembrane region" description="Helical" evidence="6">
    <location>
        <begin position="293"/>
        <end position="313"/>
    </location>
</feature>
<evidence type="ECO:0000256" key="2">
    <source>
        <dbReference type="ARBA" id="ARBA00022475"/>
    </source>
</evidence>
<evidence type="ECO:0000256" key="4">
    <source>
        <dbReference type="ARBA" id="ARBA00022989"/>
    </source>
</evidence>
<evidence type="ECO:0000256" key="6">
    <source>
        <dbReference type="SAM" id="Phobius"/>
    </source>
</evidence>
<protein>
    <submittedName>
        <fullName evidence="7">TIGR00374 family protein</fullName>
    </submittedName>
</protein>
<dbReference type="NCBIfam" id="TIGR00374">
    <property type="entry name" value="flippase-like domain"/>
    <property type="match status" value="1"/>
</dbReference>
<comment type="subcellular location">
    <subcellularLocation>
        <location evidence="1">Cell membrane</location>
        <topology evidence="1">Multi-pass membrane protein</topology>
    </subcellularLocation>
</comment>
<dbReference type="InterPro" id="IPR022791">
    <property type="entry name" value="L-PG_synthase/AglD"/>
</dbReference>
<name>A0A2A5WCA4_9GAMM</name>
<accession>A0A2A5WCA4</accession>
<feature type="transmembrane region" description="Helical" evidence="6">
    <location>
        <begin position="138"/>
        <end position="157"/>
    </location>
</feature>
<evidence type="ECO:0000256" key="5">
    <source>
        <dbReference type="ARBA" id="ARBA00023136"/>
    </source>
</evidence>
<dbReference type="Pfam" id="PF03706">
    <property type="entry name" value="LPG_synthase_TM"/>
    <property type="match status" value="1"/>
</dbReference>
<keyword evidence="3 6" id="KW-0812">Transmembrane</keyword>
<dbReference type="EMBL" id="NTJZ01000006">
    <property type="protein sequence ID" value="PDH33786.1"/>
    <property type="molecule type" value="Genomic_DNA"/>
</dbReference>
<keyword evidence="4 6" id="KW-1133">Transmembrane helix</keyword>
<feature type="transmembrane region" description="Helical" evidence="6">
    <location>
        <begin position="52"/>
        <end position="72"/>
    </location>
</feature>
<evidence type="ECO:0000256" key="1">
    <source>
        <dbReference type="ARBA" id="ARBA00004651"/>
    </source>
</evidence>